<evidence type="ECO:0000313" key="2">
    <source>
        <dbReference type="EMBL" id="MBB5987035.1"/>
    </source>
</evidence>
<comment type="caution">
    <text evidence="2">The sequence shown here is derived from an EMBL/GenBank/DDBJ whole genome shotgun (WGS) entry which is preliminary data.</text>
</comment>
<evidence type="ECO:0000313" key="3">
    <source>
        <dbReference type="Proteomes" id="UP001138540"/>
    </source>
</evidence>
<dbReference type="RefSeq" id="WP_184155206.1">
    <property type="nucleotide sequence ID" value="NZ_JACHKA010000001.1"/>
</dbReference>
<dbReference type="Proteomes" id="UP001138540">
    <property type="component" value="Unassembled WGS sequence"/>
</dbReference>
<keyword evidence="3" id="KW-1185">Reference proteome</keyword>
<protein>
    <recommendedName>
        <fullName evidence="1">SnoaL-like domain-containing protein</fullName>
    </recommendedName>
</protein>
<dbReference type="EMBL" id="JACHKA010000001">
    <property type="protein sequence ID" value="MBB5987035.1"/>
    <property type="molecule type" value="Genomic_DNA"/>
</dbReference>
<sequence>MNQEERFRAYIAAFNAQNWSELVRHYAPDVHLTIGNGTQMIGHHAIIEFYRKVNQQTRRIIEVRHSFTDGKRLVAELASEFEAIVDAPDFTSGPLKKGDRYRINSFALYEYEGDLYTNIRAAVFRRDFGPLS</sequence>
<gene>
    <name evidence="2" type="ORF">HNP60_003009</name>
</gene>
<feature type="domain" description="SnoaL-like" evidence="1">
    <location>
        <begin position="8"/>
        <end position="115"/>
    </location>
</feature>
<evidence type="ECO:0000259" key="1">
    <source>
        <dbReference type="Pfam" id="PF12680"/>
    </source>
</evidence>
<dbReference type="InterPro" id="IPR037401">
    <property type="entry name" value="SnoaL-like"/>
</dbReference>
<organism evidence="2 3">
    <name type="scientific">Sphingobium lignivorans</name>
    <dbReference type="NCBI Taxonomy" id="2735886"/>
    <lineage>
        <taxon>Bacteria</taxon>
        <taxon>Pseudomonadati</taxon>
        <taxon>Pseudomonadota</taxon>
        <taxon>Alphaproteobacteria</taxon>
        <taxon>Sphingomonadales</taxon>
        <taxon>Sphingomonadaceae</taxon>
        <taxon>Sphingobium</taxon>
    </lineage>
</organism>
<dbReference type="InterPro" id="IPR032710">
    <property type="entry name" value="NTF2-like_dom_sf"/>
</dbReference>
<dbReference type="Gene3D" id="3.10.450.50">
    <property type="match status" value="1"/>
</dbReference>
<name>A0ABR6NIE1_9SPHN</name>
<dbReference type="Pfam" id="PF12680">
    <property type="entry name" value="SnoaL_2"/>
    <property type="match status" value="1"/>
</dbReference>
<accession>A0ABR6NIE1</accession>
<proteinExistence type="predicted"/>
<dbReference type="SUPFAM" id="SSF54427">
    <property type="entry name" value="NTF2-like"/>
    <property type="match status" value="1"/>
</dbReference>
<reference evidence="2 3" key="1">
    <citation type="submission" date="2020-08" db="EMBL/GenBank/DDBJ databases">
        <title>Exploring microbial biodiversity for novel pathways involved in the catabolism of aromatic compounds derived from lignin.</title>
        <authorList>
            <person name="Elkins J."/>
        </authorList>
    </citation>
    <scope>NUCLEOTIDE SEQUENCE [LARGE SCALE GENOMIC DNA]</scope>
    <source>
        <strain evidence="2 3">B1D3A</strain>
    </source>
</reference>